<comment type="similarity">
    <text evidence="1 7">Belongs to the methyltransferase superfamily. RsmH family.</text>
</comment>
<dbReference type="HAMAP" id="MF_01007">
    <property type="entry name" value="16SrRNA_methyltr_H"/>
    <property type="match status" value="1"/>
</dbReference>
<protein>
    <recommendedName>
        <fullName evidence="7">Ribosomal RNA small subunit methyltransferase H</fullName>
        <ecNumber evidence="7">2.1.1.199</ecNumber>
    </recommendedName>
    <alternativeName>
        <fullName evidence="7">16S rRNA m(4)C1402 methyltransferase</fullName>
    </alternativeName>
    <alternativeName>
        <fullName evidence="7">rRNA (cytosine-N(4)-)-methyltransferase RsmH</fullName>
    </alternativeName>
</protein>
<evidence type="ECO:0000256" key="2">
    <source>
        <dbReference type="ARBA" id="ARBA00022490"/>
    </source>
</evidence>
<evidence type="ECO:0000256" key="3">
    <source>
        <dbReference type="ARBA" id="ARBA00022552"/>
    </source>
</evidence>
<feature type="binding site" evidence="7">
    <location>
        <position position="102"/>
    </location>
    <ligand>
        <name>S-adenosyl-L-methionine</name>
        <dbReference type="ChEBI" id="CHEBI:59789"/>
    </ligand>
</feature>
<dbReference type="GO" id="GO:0071424">
    <property type="term" value="F:rRNA (cytosine-N4-)-methyltransferase activity"/>
    <property type="evidence" value="ECO:0007669"/>
    <property type="project" value="UniProtKB-UniRule"/>
</dbReference>
<dbReference type="Proteomes" id="UP000261764">
    <property type="component" value="Chromosome I"/>
</dbReference>
<name>A0A292IIF9_9MOLU</name>
<feature type="binding site" evidence="7">
    <location>
        <begin position="56"/>
        <end position="58"/>
    </location>
    <ligand>
        <name>S-adenosyl-L-methionine</name>
        <dbReference type="ChEBI" id="CHEBI:59789"/>
    </ligand>
</feature>
<keyword evidence="3 7" id="KW-0698">rRNA processing</keyword>
<sequence>MRNTKLVVMTNLKVWPNVCKPIMNNIHQPVLLNEVLSFVEYRSNLTTYCDFTIGYGGHATAIWKKINQTKSQLIGFDHDLDAYNYCNEHLGITKLQLVHDNFVNFEKYFRQWQLFQIDFALLDLGVSSKQLDDPNRGFSYQHNGPFDMRMNQKQYLPASQYVLKTPLNQLIQIFKHYGEIKNPVHVASQMKKYVKEHGDKTTTLAISELIKANVPVRQLYAKKHTSRLYFQALRIAVNDELNTLSKFLKMIPNYLANNSILCIITFHSLEEKIVKNAFHKLINPVNLTGVPINPLHFSQYELLTHKPITASKSELLTNHRSRSAKLFVLHKKGTIANYVQS</sequence>
<evidence type="ECO:0000313" key="8">
    <source>
        <dbReference type="EMBL" id="CDN40729.1"/>
    </source>
</evidence>
<keyword evidence="4 7" id="KW-0489">Methyltransferase</keyword>
<dbReference type="SUPFAM" id="SSF53335">
    <property type="entry name" value="S-adenosyl-L-methionine-dependent methyltransferases"/>
    <property type="match status" value="1"/>
</dbReference>
<dbReference type="Pfam" id="PF01795">
    <property type="entry name" value="Methyltransf_5"/>
    <property type="match status" value="1"/>
</dbReference>
<evidence type="ECO:0000313" key="9">
    <source>
        <dbReference type="Proteomes" id="UP000261764"/>
    </source>
</evidence>
<dbReference type="EMBL" id="HG937516">
    <property type="protein sequence ID" value="CDN40729.1"/>
    <property type="molecule type" value="Genomic_DNA"/>
</dbReference>
<feature type="binding site" evidence="7">
    <location>
        <position position="130"/>
    </location>
    <ligand>
        <name>S-adenosyl-L-methionine</name>
        <dbReference type="ChEBI" id="CHEBI:59789"/>
    </ligand>
</feature>
<keyword evidence="2 7" id="KW-0963">Cytoplasm</keyword>
<dbReference type="GO" id="GO:0070475">
    <property type="term" value="P:rRNA base methylation"/>
    <property type="evidence" value="ECO:0007669"/>
    <property type="project" value="UniProtKB-UniRule"/>
</dbReference>
<dbReference type="AlphaFoldDB" id="A0A292IIF9"/>
<dbReference type="PANTHER" id="PTHR11265:SF0">
    <property type="entry name" value="12S RRNA N4-METHYLCYTIDINE METHYLTRANSFERASE"/>
    <property type="match status" value="1"/>
</dbReference>
<comment type="catalytic activity">
    <reaction evidence="7">
        <text>cytidine(1402) in 16S rRNA + S-adenosyl-L-methionine = N(4)-methylcytidine(1402) in 16S rRNA + S-adenosyl-L-homocysteine + H(+)</text>
        <dbReference type="Rhea" id="RHEA:42928"/>
        <dbReference type="Rhea" id="RHEA-COMP:10286"/>
        <dbReference type="Rhea" id="RHEA-COMP:10287"/>
        <dbReference type="ChEBI" id="CHEBI:15378"/>
        <dbReference type="ChEBI" id="CHEBI:57856"/>
        <dbReference type="ChEBI" id="CHEBI:59789"/>
        <dbReference type="ChEBI" id="CHEBI:74506"/>
        <dbReference type="ChEBI" id="CHEBI:82748"/>
        <dbReference type="EC" id="2.1.1.199"/>
    </reaction>
</comment>
<evidence type="ECO:0000256" key="5">
    <source>
        <dbReference type="ARBA" id="ARBA00022679"/>
    </source>
</evidence>
<dbReference type="InterPro" id="IPR029063">
    <property type="entry name" value="SAM-dependent_MTases_sf"/>
</dbReference>
<accession>A0A292IIF9</accession>
<evidence type="ECO:0000256" key="1">
    <source>
        <dbReference type="ARBA" id="ARBA00010396"/>
    </source>
</evidence>
<keyword evidence="9" id="KW-1185">Reference proteome</keyword>
<dbReference type="InterPro" id="IPR023397">
    <property type="entry name" value="SAM-dep_MeTrfase_MraW_recog"/>
</dbReference>
<dbReference type="SUPFAM" id="SSF81799">
    <property type="entry name" value="Putative methyltransferase TM0872, insert domain"/>
    <property type="match status" value="1"/>
</dbReference>
<proteinExistence type="inferred from homology"/>
<comment type="function">
    <text evidence="7">Specifically methylates the N4 position of cytidine in position 1402 (C1402) of 16S rRNA.</text>
</comment>
<evidence type="ECO:0000256" key="4">
    <source>
        <dbReference type="ARBA" id="ARBA00022603"/>
    </source>
</evidence>
<dbReference type="GO" id="GO:0005737">
    <property type="term" value="C:cytoplasm"/>
    <property type="evidence" value="ECO:0007669"/>
    <property type="project" value="UniProtKB-SubCell"/>
</dbReference>
<feature type="binding site" evidence="7">
    <location>
        <position position="77"/>
    </location>
    <ligand>
        <name>S-adenosyl-L-methionine</name>
        <dbReference type="ChEBI" id="CHEBI:59789"/>
    </ligand>
</feature>
<dbReference type="KEGG" id="mamp:MAMA39_06120"/>
<organism evidence="8 9">
    <name type="scientific">Mycoplasma amphoriforme A39</name>
    <dbReference type="NCBI Taxonomy" id="572419"/>
    <lineage>
        <taxon>Bacteria</taxon>
        <taxon>Bacillati</taxon>
        <taxon>Mycoplasmatota</taxon>
        <taxon>Mollicutes</taxon>
        <taxon>Mycoplasmataceae</taxon>
        <taxon>Mycoplasma</taxon>
    </lineage>
</organism>
<evidence type="ECO:0000256" key="7">
    <source>
        <dbReference type="HAMAP-Rule" id="MF_01007"/>
    </source>
</evidence>
<reference evidence="8 9" key="1">
    <citation type="journal article" date="2015" name="Clin. Infect. Dis.">
        <title>Genomic Investigations unmask Mycoplasma amphoriforme, a new respiratory pathogen.</title>
        <authorList>
            <person name="Gillespie S.H."/>
            <person name="Ling C.L."/>
            <person name="Oravcova K."/>
            <person name="Pinheiro M."/>
            <person name="Wells L."/>
            <person name="Bryant J.M."/>
            <person name="McHugh T.D."/>
            <person name="Bebear C."/>
            <person name="Webster D."/>
            <person name="Harris S.R."/>
            <person name="Seth-Smith H.M."/>
            <person name="Thomson N.R."/>
        </authorList>
    </citation>
    <scope>NUCLEOTIDE SEQUENCE [LARGE SCALE GENOMIC DNA]</scope>
    <source>
        <strain evidence="8 9">A39</strain>
    </source>
</reference>
<comment type="subcellular location">
    <subcellularLocation>
        <location evidence="7">Cytoplasm</location>
    </subcellularLocation>
</comment>
<dbReference type="Gene3D" id="3.40.50.150">
    <property type="entry name" value="Vaccinia Virus protein VP39"/>
    <property type="match status" value="1"/>
</dbReference>
<dbReference type="EC" id="2.1.1.199" evidence="7"/>
<dbReference type="InterPro" id="IPR002903">
    <property type="entry name" value="RsmH"/>
</dbReference>
<dbReference type="PANTHER" id="PTHR11265">
    <property type="entry name" value="S-ADENOSYL-METHYLTRANSFERASE MRAW"/>
    <property type="match status" value="1"/>
</dbReference>
<feature type="binding site" evidence="7">
    <location>
        <position position="123"/>
    </location>
    <ligand>
        <name>S-adenosyl-L-methionine</name>
        <dbReference type="ChEBI" id="CHEBI:59789"/>
    </ligand>
</feature>
<keyword evidence="5 7" id="KW-0808">Transferase</keyword>
<dbReference type="NCBIfam" id="TIGR00006">
    <property type="entry name" value="16S rRNA (cytosine(1402)-N(4))-methyltransferase RsmH"/>
    <property type="match status" value="1"/>
</dbReference>
<gene>
    <name evidence="7" type="primary">rsmH</name>
    <name evidence="8" type="ORF">MAMA39_06120</name>
</gene>
<evidence type="ECO:0000256" key="6">
    <source>
        <dbReference type="ARBA" id="ARBA00022691"/>
    </source>
</evidence>
<keyword evidence="6 7" id="KW-0949">S-adenosyl-L-methionine</keyword>
<dbReference type="Gene3D" id="1.10.150.170">
    <property type="entry name" value="Putative methyltransferase TM0872, insert domain"/>
    <property type="match status" value="1"/>
</dbReference>
<dbReference type="PIRSF" id="PIRSF004486">
    <property type="entry name" value="MraW"/>
    <property type="match status" value="1"/>
</dbReference>